<dbReference type="InterPro" id="IPR003439">
    <property type="entry name" value="ABC_transporter-like_ATP-bd"/>
</dbReference>
<sequence>MANIELDTLRKEFGTGGQTVVAVENVDLDIHDGEFLVLVGPSGCGKTTTLRCIAGLEDVTSGTITFGSRDVTDLRARDRDVAMVFQNYALYPHMDVRDNLGFGLKLSTKLTTDEIHRRVEDAAAMLGIEELLGDKPKELSGGQQQRVALGRAIVREPEVFLMDEPLSNLDAKLRAEMRTELQELQHELGVTTVYVTHDQTEAMAMGDRIAVMNDGVLQQVGAPETVYRSPTNEFVANFIGSPSINLFTAEVEGSTLVGPRDFAYDLEDTAPVAGYDRVRVGIRPEDMQMVSEGGTTATVTVAEHMGNENFLYLELDGHEMTARIDSAIRPQAGETVQFTFDEDALYLFDPDTGDALKTKTDDVDTDVATMATE</sequence>
<dbReference type="InterPro" id="IPR008995">
    <property type="entry name" value="Mo/tungstate-bd_C_term_dom"/>
</dbReference>
<dbReference type="Pfam" id="PF00005">
    <property type="entry name" value="ABC_tran"/>
    <property type="match status" value="1"/>
</dbReference>
<evidence type="ECO:0000256" key="9">
    <source>
        <dbReference type="ARBA" id="ARBA00051890"/>
    </source>
</evidence>
<dbReference type="AlphaFoldDB" id="A0A1I6IM90"/>
<dbReference type="STRING" id="555875.SAMN04488124_3403"/>
<dbReference type="OrthoDB" id="18368at2157"/>
<dbReference type="InterPro" id="IPR003593">
    <property type="entry name" value="AAA+_ATPase"/>
</dbReference>
<dbReference type="PANTHER" id="PTHR43875:SF15">
    <property type="entry name" value="TREHALOSE IMPORT ATP-BINDING PROTEIN SUGC"/>
    <property type="match status" value="1"/>
</dbReference>
<dbReference type="GO" id="GO:0055052">
    <property type="term" value="C:ATP-binding cassette (ABC) transporter complex, substrate-binding subunit-containing"/>
    <property type="evidence" value="ECO:0007669"/>
    <property type="project" value="TreeGrafter"/>
</dbReference>
<comment type="subunit">
    <text evidence="12">The complex is composed of two ATP-binding proteins (XacJ and XacK), two transmembrane proteins (XacH and XacI) and a solute-binding protein (XacG).</text>
</comment>
<dbReference type="FunFam" id="3.40.50.300:FF:000042">
    <property type="entry name" value="Maltose/maltodextrin ABC transporter, ATP-binding protein"/>
    <property type="match status" value="1"/>
</dbReference>
<keyword evidence="4" id="KW-0547">Nucleotide-binding</keyword>
<evidence type="ECO:0000256" key="12">
    <source>
        <dbReference type="ARBA" id="ARBA00065962"/>
    </source>
</evidence>
<dbReference type="GO" id="GO:0008643">
    <property type="term" value="P:carbohydrate transport"/>
    <property type="evidence" value="ECO:0007669"/>
    <property type="project" value="InterPro"/>
</dbReference>
<dbReference type="Pfam" id="PF08402">
    <property type="entry name" value="TOBE_2"/>
    <property type="match status" value="1"/>
</dbReference>
<dbReference type="NCBIfam" id="NF008653">
    <property type="entry name" value="PRK11650.1"/>
    <property type="match status" value="1"/>
</dbReference>
<dbReference type="RefSeq" id="WP_089883132.1">
    <property type="nucleotide sequence ID" value="NZ_FOYS01000006.1"/>
</dbReference>
<dbReference type="PROSITE" id="PS00211">
    <property type="entry name" value="ABC_TRANSPORTER_1"/>
    <property type="match status" value="1"/>
</dbReference>
<keyword evidence="16" id="KW-1185">Reference proteome</keyword>
<evidence type="ECO:0000256" key="11">
    <source>
        <dbReference type="ARBA" id="ARBA00061029"/>
    </source>
</evidence>
<dbReference type="EMBL" id="FOYS01000006">
    <property type="protein sequence ID" value="SFR67781.1"/>
    <property type="molecule type" value="Genomic_DNA"/>
</dbReference>
<dbReference type="InterPro" id="IPR015855">
    <property type="entry name" value="ABC_transpr_MalK-like"/>
</dbReference>
<dbReference type="SUPFAM" id="SSF52540">
    <property type="entry name" value="P-loop containing nucleoside triphosphate hydrolases"/>
    <property type="match status" value="1"/>
</dbReference>
<dbReference type="PANTHER" id="PTHR43875">
    <property type="entry name" value="MALTODEXTRIN IMPORT ATP-BINDING PROTEIN MSMX"/>
    <property type="match status" value="1"/>
</dbReference>
<evidence type="ECO:0000256" key="1">
    <source>
        <dbReference type="ARBA" id="ARBA00004202"/>
    </source>
</evidence>
<keyword evidence="15" id="KW-0762">Sugar transport</keyword>
<keyword evidence="6" id="KW-1278">Translocase</keyword>
<evidence type="ECO:0000256" key="13">
    <source>
        <dbReference type="ARBA" id="ARBA00066315"/>
    </source>
</evidence>
<dbReference type="EC" id="7.5.2.13" evidence="13"/>
<dbReference type="SUPFAM" id="SSF50331">
    <property type="entry name" value="MOP-like"/>
    <property type="match status" value="1"/>
</dbReference>
<evidence type="ECO:0000256" key="2">
    <source>
        <dbReference type="ARBA" id="ARBA00022448"/>
    </source>
</evidence>
<protein>
    <recommendedName>
        <fullName evidence="13">ABC-type D-xylose/L-arabinose transporter</fullName>
        <ecNumber evidence="13">7.5.2.13</ecNumber>
    </recommendedName>
</protein>
<comment type="catalytic activity">
    <reaction evidence="8">
        <text>D-xylose(out) + ATP + H2O = D-xylose(in) + ADP + phosphate + H(+)</text>
        <dbReference type="Rhea" id="RHEA:29899"/>
        <dbReference type="ChEBI" id="CHEBI:15377"/>
        <dbReference type="ChEBI" id="CHEBI:15378"/>
        <dbReference type="ChEBI" id="CHEBI:30616"/>
        <dbReference type="ChEBI" id="CHEBI:43474"/>
        <dbReference type="ChEBI" id="CHEBI:53455"/>
        <dbReference type="ChEBI" id="CHEBI:456216"/>
        <dbReference type="EC" id="7.5.2.13"/>
    </reaction>
    <physiologicalReaction direction="left-to-right" evidence="8">
        <dbReference type="Rhea" id="RHEA:29900"/>
    </physiologicalReaction>
</comment>
<dbReference type="Gene3D" id="2.40.50.140">
    <property type="entry name" value="Nucleic acid-binding proteins"/>
    <property type="match status" value="1"/>
</dbReference>
<reference evidence="16" key="1">
    <citation type="submission" date="2016-10" db="EMBL/GenBank/DDBJ databases">
        <authorList>
            <person name="Varghese N."/>
            <person name="Submissions S."/>
        </authorList>
    </citation>
    <scope>NUCLEOTIDE SEQUENCE [LARGE SCALE GENOMIC DNA]</scope>
    <source>
        <strain evidence="16">CGMCC 1.8711</strain>
    </source>
</reference>
<name>A0A1I6IM90_9EURY</name>
<evidence type="ECO:0000256" key="8">
    <source>
        <dbReference type="ARBA" id="ARBA00050355"/>
    </source>
</evidence>
<keyword evidence="5 15" id="KW-0067">ATP-binding</keyword>
<dbReference type="InterPro" id="IPR027417">
    <property type="entry name" value="P-loop_NTPase"/>
</dbReference>
<comment type="subcellular location">
    <subcellularLocation>
        <location evidence="1">Cell membrane</location>
        <topology evidence="1">Peripheral membrane protein</topology>
    </subcellularLocation>
</comment>
<evidence type="ECO:0000259" key="14">
    <source>
        <dbReference type="PROSITE" id="PS50893"/>
    </source>
</evidence>
<dbReference type="Gene3D" id="3.40.50.300">
    <property type="entry name" value="P-loop containing nucleotide triphosphate hydrolases"/>
    <property type="match status" value="1"/>
</dbReference>
<comment type="similarity">
    <text evidence="11">Belongs to the ABC transporter superfamily. Carbohydrate uptake transporter-1 (CUT1) (TC 3.A.1.1) family.</text>
</comment>
<evidence type="ECO:0000256" key="5">
    <source>
        <dbReference type="ARBA" id="ARBA00022840"/>
    </source>
</evidence>
<comment type="function">
    <text evidence="10">Part of the ABC transporter complex XacGHIJK involved in the uptake of xylose and arabinose. Responsible for energy coupling to the transport system.</text>
</comment>
<proteinExistence type="inferred from homology"/>
<accession>A0A1I6IM90</accession>
<evidence type="ECO:0000313" key="16">
    <source>
        <dbReference type="Proteomes" id="UP000243250"/>
    </source>
</evidence>
<dbReference type="Proteomes" id="UP000243250">
    <property type="component" value="Unassembled WGS sequence"/>
</dbReference>
<dbReference type="PROSITE" id="PS50893">
    <property type="entry name" value="ABC_TRANSPORTER_2"/>
    <property type="match status" value="1"/>
</dbReference>
<keyword evidence="7" id="KW-0472">Membrane</keyword>
<evidence type="ECO:0000256" key="3">
    <source>
        <dbReference type="ARBA" id="ARBA00022475"/>
    </source>
</evidence>
<dbReference type="CDD" id="cd03301">
    <property type="entry name" value="ABC_MalK_N"/>
    <property type="match status" value="1"/>
</dbReference>
<evidence type="ECO:0000256" key="4">
    <source>
        <dbReference type="ARBA" id="ARBA00022741"/>
    </source>
</evidence>
<feature type="domain" description="ABC transporter" evidence="14">
    <location>
        <begin position="4"/>
        <end position="239"/>
    </location>
</feature>
<evidence type="ECO:0000256" key="6">
    <source>
        <dbReference type="ARBA" id="ARBA00022967"/>
    </source>
</evidence>
<dbReference type="GO" id="GO:0005524">
    <property type="term" value="F:ATP binding"/>
    <property type="evidence" value="ECO:0007669"/>
    <property type="project" value="UniProtKB-KW"/>
</dbReference>
<comment type="catalytic activity">
    <reaction evidence="9">
        <text>L-arabinose(out) + ATP + H2O = L-arabinose(in) + ADP + phosphate + H(+)</text>
        <dbReference type="Rhea" id="RHEA:30007"/>
        <dbReference type="ChEBI" id="CHEBI:15377"/>
        <dbReference type="ChEBI" id="CHEBI:15378"/>
        <dbReference type="ChEBI" id="CHEBI:17535"/>
        <dbReference type="ChEBI" id="CHEBI:30616"/>
        <dbReference type="ChEBI" id="CHEBI:43474"/>
        <dbReference type="ChEBI" id="CHEBI:456216"/>
        <dbReference type="EC" id="7.5.2.13"/>
    </reaction>
    <physiologicalReaction direction="left-to-right" evidence="9">
        <dbReference type="Rhea" id="RHEA:30008"/>
    </physiologicalReaction>
</comment>
<evidence type="ECO:0000256" key="7">
    <source>
        <dbReference type="ARBA" id="ARBA00023136"/>
    </source>
</evidence>
<dbReference type="InterPro" id="IPR013611">
    <property type="entry name" value="Transp-assoc_OB_typ2"/>
</dbReference>
<gene>
    <name evidence="15" type="ORF">SAMN04488124_3403</name>
</gene>
<evidence type="ECO:0000313" key="15">
    <source>
        <dbReference type="EMBL" id="SFR67781.1"/>
    </source>
</evidence>
<keyword evidence="2" id="KW-0813">Transport</keyword>
<dbReference type="SMART" id="SM00382">
    <property type="entry name" value="AAA"/>
    <property type="match status" value="1"/>
</dbReference>
<dbReference type="InterPro" id="IPR017871">
    <property type="entry name" value="ABC_transporter-like_CS"/>
</dbReference>
<evidence type="ECO:0000256" key="10">
    <source>
        <dbReference type="ARBA" id="ARBA00053454"/>
    </source>
</evidence>
<dbReference type="Gene3D" id="2.40.50.100">
    <property type="match status" value="1"/>
</dbReference>
<dbReference type="InterPro" id="IPR047641">
    <property type="entry name" value="ABC_transpr_MalK/UgpC-like"/>
</dbReference>
<dbReference type="GO" id="GO:0140359">
    <property type="term" value="F:ABC-type transporter activity"/>
    <property type="evidence" value="ECO:0007669"/>
    <property type="project" value="InterPro"/>
</dbReference>
<dbReference type="InterPro" id="IPR012340">
    <property type="entry name" value="NA-bd_OB-fold"/>
</dbReference>
<organism evidence="15 16">
    <name type="scientific">Halogeometricum limi</name>
    <dbReference type="NCBI Taxonomy" id="555875"/>
    <lineage>
        <taxon>Archaea</taxon>
        <taxon>Methanobacteriati</taxon>
        <taxon>Methanobacteriota</taxon>
        <taxon>Stenosarchaea group</taxon>
        <taxon>Halobacteria</taxon>
        <taxon>Halobacteriales</taxon>
        <taxon>Haloferacaceae</taxon>
        <taxon>Halogeometricum</taxon>
    </lineage>
</organism>
<dbReference type="GO" id="GO:0016887">
    <property type="term" value="F:ATP hydrolysis activity"/>
    <property type="evidence" value="ECO:0007669"/>
    <property type="project" value="InterPro"/>
</dbReference>
<keyword evidence="3" id="KW-1003">Cell membrane</keyword>